<keyword evidence="2" id="KW-0472">Membrane</keyword>
<organism evidence="3 4">
    <name type="scientific">Sulfitobacter profundi</name>
    <dbReference type="NCBI Taxonomy" id="2679961"/>
    <lineage>
        <taxon>Bacteria</taxon>
        <taxon>Pseudomonadati</taxon>
        <taxon>Pseudomonadota</taxon>
        <taxon>Alphaproteobacteria</taxon>
        <taxon>Rhodobacterales</taxon>
        <taxon>Roseobacteraceae</taxon>
        <taxon>Sulfitobacter</taxon>
    </lineage>
</organism>
<evidence type="ECO:0000256" key="2">
    <source>
        <dbReference type="SAM" id="Phobius"/>
    </source>
</evidence>
<dbReference type="RefSeq" id="WP_386282939.1">
    <property type="nucleotide sequence ID" value="NZ_JBHSWA010000001.1"/>
</dbReference>
<feature type="compositionally biased region" description="Basic residues" evidence="1">
    <location>
        <begin position="106"/>
        <end position="126"/>
    </location>
</feature>
<gene>
    <name evidence="3" type="ORF">ACFQAU_13865</name>
</gene>
<proteinExistence type="predicted"/>
<evidence type="ECO:0000313" key="3">
    <source>
        <dbReference type="EMBL" id="MFC6642623.1"/>
    </source>
</evidence>
<sequence>MTDISEREACTKRCWWLGAGAGLLVAFLLLAFGIWGLLMSIVAGVLVALIVGYLALTLLCKDVPAAAPKTARAARRLHRSQGLQRHREAFLLLWVQSPRGTPGSGRRARQARRLNPLKKHRHRSRQRPWPIPLPLRRHRNRSPRRKKQLL</sequence>
<feature type="transmembrane region" description="Helical" evidence="2">
    <location>
        <begin position="14"/>
        <end position="35"/>
    </location>
</feature>
<feature type="compositionally biased region" description="Basic residues" evidence="1">
    <location>
        <begin position="135"/>
        <end position="150"/>
    </location>
</feature>
<comment type="caution">
    <text evidence="3">The sequence shown here is derived from an EMBL/GenBank/DDBJ whole genome shotgun (WGS) entry which is preliminary data.</text>
</comment>
<keyword evidence="2" id="KW-1133">Transmembrane helix</keyword>
<evidence type="ECO:0000313" key="4">
    <source>
        <dbReference type="Proteomes" id="UP001596403"/>
    </source>
</evidence>
<name>A0ABW1Z3C1_9RHOB</name>
<feature type="transmembrane region" description="Helical" evidence="2">
    <location>
        <begin position="41"/>
        <end position="60"/>
    </location>
</feature>
<feature type="region of interest" description="Disordered" evidence="1">
    <location>
        <begin position="100"/>
        <end position="150"/>
    </location>
</feature>
<keyword evidence="2" id="KW-0812">Transmembrane</keyword>
<accession>A0ABW1Z3C1</accession>
<evidence type="ECO:0000256" key="1">
    <source>
        <dbReference type="SAM" id="MobiDB-lite"/>
    </source>
</evidence>
<protein>
    <submittedName>
        <fullName evidence="3">Uncharacterized protein</fullName>
    </submittedName>
</protein>
<dbReference type="Proteomes" id="UP001596403">
    <property type="component" value="Unassembled WGS sequence"/>
</dbReference>
<dbReference type="EMBL" id="JBHSWA010000001">
    <property type="protein sequence ID" value="MFC6642623.1"/>
    <property type="molecule type" value="Genomic_DNA"/>
</dbReference>
<reference evidence="4" key="1">
    <citation type="journal article" date="2019" name="Int. J. Syst. Evol. Microbiol.">
        <title>The Global Catalogue of Microorganisms (GCM) 10K type strain sequencing project: providing services to taxonomists for standard genome sequencing and annotation.</title>
        <authorList>
            <consortium name="The Broad Institute Genomics Platform"/>
            <consortium name="The Broad Institute Genome Sequencing Center for Infectious Disease"/>
            <person name="Wu L."/>
            <person name="Ma J."/>
        </authorList>
    </citation>
    <scope>NUCLEOTIDE SEQUENCE [LARGE SCALE GENOMIC DNA]</scope>
    <source>
        <strain evidence="4">NBRC 111368</strain>
    </source>
</reference>
<keyword evidence="4" id="KW-1185">Reference proteome</keyword>